<comment type="caution">
    <text evidence="2">The sequence shown here is derived from an EMBL/GenBank/DDBJ whole genome shotgun (WGS) entry which is preliminary data.</text>
</comment>
<sequence>MKNNLLVLIVLLLSVGAGKAYAQSTAIVEYSQTAFCEDEKDGAGAVKVNVKLTLGGSGTYSYRYEFDAFGTGIPQESRDIDVIGNPGGETVVDIPLSFYTNGYFQLLYVKDNGTEIENIENTYQEITIDALPVPIIDDITKTCRKETSLTADPGGDYTSIDWYHTGVGTFLSKSGTEAIFDADVVGDYTITYEVTNGECVARYNKTIPVTDVAMPSATFKFVNDRICSNENGVLQVNGNPNNRYDLTLYYTDGTNDYSEVLASSNQNIELLPSGAGELTYTMQTLIDSEGCDAVINEALVLAVDRQPQPIIEFIDEVKCGSDTTLVVQSFDSGNSFEWSSLGSSDGSGINFDDINSTTTKVRVNEAVQWAYESYDLRFREYVTDNPTCKGESFVTVEFNKMPKNVSLGNDTTVYLDKELTFATTGLEGMPYSWNRQEDVSVDESSVPVMVTIENLSLGDNQVICTIENGVCPTVIAEKLIRVNEIYQTTGFSPNGDNTNETFMIGGAANVENNKLVVFDVTGKVVYEAKEFMRNAATLEGWDGYQNNGERKDGTYYYIFTGNGIEPIKNYLIIKGSTK</sequence>
<evidence type="ECO:0000256" key="1">
    <source>
        <dbReference type="SAM" id="SignalP"/>
    </source>
</evidence>
<name>A0ABS5KBF0_9BACT</name>
<evidence type="ECO:0000313" key="3">
    <source>
        <dbReference type="Proteomes" id="UP000721861"/>
    </source>
</evidence>
<accession>A0ABS5KBF0</accession>
<dbReference type="EMBL" id="JAGUCN010000009">
    <property type="protein sequence ID" value="MBS2211668.1"/>
    <property type="molecule type" value="Genomic_DNA"/>
</dbReference>
<keyword evidence="3" id="KW-1185">Reference proteome</keyword>
<organism evidence="2 3">
    <name type="scientific">Carboxylicivirga mesophila</name>
    <dbReference type="NCBI Taxonomy" id="1166478"/>
    <lineage>
        <taxon>Bacteria</taxon>
        <taxon>Pseudomonadati</taxon>
        <taxon>Bacteroidota</taxon>
        <taxon>Bacteroidia</taxon>
        <taxon>Marinilabiliales</taxon>
        <taxon>Marinilabiliaceae</taxon>
        <taxon>Carboxylicivirga</taxon>
    </lineage>
</organism>
<evidence type="ECO:0000313" key="2">
    <source>
        <dbReference type="EMBL" id="MBS2211668.1"/>
    </source>
</evidence>
<reference evidence="2 3" key="1">
    <citation type="journal article" date="2014" name="Int. J. Syst. Evol. Microbiol.">
        <title>Carboxylicivirga gen. nov. in the family Marinilabiliaceae with two novel species, Carboxylicivirga mesophila sp. nov. and Carboxylicivirga taeanensis sp. nov., and reclassification of Cytophaga fermentans as Saccharicrinis fermentans gen. nov., comb. nov.</title>
        <authorList>
            <person name="Yang S.H."/>
            <person name="Seo H.S."/>
            <person name="Woo J.H."/>
            <person name="Oh H.M."/>
            <person name="Jang H."/>
            <person name="Lee J.H."/>
            <person name="Kim S.J."/>
            <person name="Kwon K.K."/>
        </authorList>
    </citation>
    <scope>NUCLEOTIDE SEQUENCE [LARGE SCALE GENOMIC DNA]</scope>
    <source>
        <strain evidence="2 3">JCM 18290</strain>
    </source>
</reference>
<feature type="chain" id="PRO_5046819826" evidence="1">
    <location>
        <begin position="23"/>
        <end position="578"/>
    </location>
</feature>
<dbReference type="RefSeq" id="WP_212227906.1">
    <property type="nucleotide sequence ID" value="NZ_JAGUCN010000009.1"/>
</dbReference>
<proteinExistence type="predicted"/>
<protein>
    <submittedName>
        <fullName evidence="2">Gliding motility-associated C-terminal domain-containing protein</fullName>
    </submittedName>
</protein>
<keyword evidence="1" id="KW-0732">Signal</keyword>
<dbReference type="Pfam" id="PF13585">
    <property type="entry name" value="CHU_C"/>
    <property type="match status" value="1"/>
</dbReference>
<feature type="signal peptide" evidence="1">
    <location>
        <begin position="1"/>
        <end position="22"/>
    </location>
</feature>
<gene>
    <name evidence="2" type="ORF">KEM09_09655</name>
</gene>
<dbReference type="Proteomes" id="UP000721861">
    <property type="component" value="Unassembled WGS sequence"/>
</dbReference>